<dbReference type="AlphaFoldDB" id="T1H0I3"/>
<evidence type="ECO:0000313" key="2">
    <source>
        <dbReference type="Proteomes" id="UP000015102"/>
    </source>
</evidence>
<evidence type="ECO:0000313" key="1">
    <source>
        <dbReference type="EnsemblMetazoa" id="MESCA009661-PA"/>
    </source>
</evidence>
<name>T1H0I3_MEGSC</name>
<sequence>RRVLRIKRQYYWTAIKNTPFTLVITYPEAYGINRIAVRNDEDIHRLIVNKNNISSYFAGDKWRIHPDWVYCKNHTKTFDTPEAELRYFIQKMSKPGWKWPPRSPVPPEHTAALYSNTSFNISSGRNKDRESYYCE</sequence>
<dbReference type="Proteomes" id="UP000015102">
    <property type="component" value="Unassembled WGS sequence"/>
</dbReference>
<dbReference type="EnsemblMetazoa" id="MESCA009661-RA">
    <property type="protein sequence ID" value="MESCA009661-PA"/>
    <property type="gene ID" value="MESCA009661"/>
</dbReference>
<accession>T1H0I3</accession>
<protein>
    <submittedName>
        <fullName evidence="1">Uncharacterized protein</fullName>
    </submittedName>
</protein>
<reference evidence="1" key="2">
    <citation type="submission" date="2015-06" db="UniProtKB">
        <authorList>
            <consortium name="EnsemblMetazoa"/>
        </authorList>
    </citation>
    <scope>IDENTIFICATION</scope>
</reference>
<dbReference type="STRING" id="36166.T1H0I3"/>
<proteinExistence type="predicted"/>
<dbReference type="HOGENOM" id="CLU_1890967_0_0_1"/>
<reference evidence="2" key="1">
    <citation type="submission" date="2013-02" db="EMBL/GenBank/DDBJ databases">
        <authorList>
            <person name="Hughes D."/>
        </authorList>
    </citation>
    <scope>NUCLEOTIDE SEQUENCE</scope>
    <source>
        <strain>Durham</strain>
        <strain evidence="2">NC isolate 2 -- Noor lab</strain>
    </source>
</reference>
<dbReference type="EMBL" id="CAQQ02135731">
    <property type="status" value="NOT_ANNOTATED_CDS"/>
    <property type="molecule type" value="Genomic_DNA"/>
</dbReference>
<organism evidence="1 2">
    <name type="scientific">Megaselia scalaris</name>
    <name type="common">Humpbacked fly</name>
    <name type="synonym">Phora scalaris</name>
    <dbReference type="NCBI Taxonomy" id="36166"/>
    <lineage>
        <taxon>Eukaryota</taxon>
        <taxon>Metazoa</taxon>
        <taxon>Ecdysozoa</taxon>
        <taxon>Arthropoda</taxon>
        <taxon>Hexapoda</taxon>
        <taxon>Insecta</taxon>
        <taxon>Pterygota</taxon>
        <taxon>Neoptera</taxon>
        <taxon>Endopterygota</taxon>
        <taxon>Diptera</taxon>
        <taxon>Brachycera</taxon>
        <taxon>Muscomorpha</taxon>
        <taxon>Platypezoidea</taxon>
        <taxon>Phoridae</taxon>
        <taxon>Megaseliini</taxon>
        <taxon>Megaselia</taxon>
    </lineage>
</organism>
<dbReference type="OMA" id="ITYPEAY"/>
<dbReference type="EMBL" id="CAQQ02135732">
    <property type="status" value="NOT_ANNOTATED_CDS"/>
    <property type="molecule type" value="Genomic_DNA"/>
</dbReference>
<keyword evidence="2" id="KW-1185">Reference proteome</keyword>